<dbReference type="EMBL" id="GDJX01021218">
    <property type="protein sequence ID" value="JAT46718.1"/>
    <property type="molecule type" value="Transcribed_RNA"/>
</dbReference>
<evidence type="ECO:0000313" key="2">
    <source>
        <dbReference type="EMBL" id="JAT46718.1"/>
    </source>
</evidence>
<organism evidence="2">
    <name type="scientific">Anthurium amnicola</name>
    <dbReference type="NCBI Taxonomy" id="1678845"/>
    <lineage>
        <taxon>Eukaryota</taxon>
        <taxon>Viridiplantae</taxon>
        <taxon>Streptophyta</taxon>
        <taxon>Embryophyta</taxon>
        <taxon>Tracheophyta</taxon>
        <taxon>Spermatophyta</taxon>
        <taxon>Magnoliopsida</taxon>
        <taxon>Liliopsida</taxon>
        <taxon>Araceae</taxon>
        <taxon>Pothoideae</taxon>
        <taxon>Potheae</taxon>
        <taxon>Anthurium</taxon>
    </lineage>
</organism>
<sequence>AGGWRGLVDRALGWQPGTRAGGSGSRGGRLERGFGSGRGGGRTAVDLGWAADQCSSGVQHGGAVMPTDCVEGEALNQIRRRRLGRWPGTSGCRRRRPDLVVAVKGTTGAADLTKGGQQRSVTAKRLATGGRRAGRAARRRWLQALHSGRPEETGEYSGNDATAGPRGRMAGGSVEEKPLRIRSGRQGWPADLVSSRALEDAAAAALQGTQGAAGRALLLERKLRRSNLWL</sequence>
<feature type="non-terminal residue" evidence="2">
    <location>
        <position position="1"/>
    </location>
</feature>
<evidence type="ECO:0000256" key="1">
    <source>
        <dbReference type="SAM" id="MobiDB-lite"/>
    </source>
</evidence>
<feature type="region of interest" description="Disordered" evidence="1">
    <location>
        <begin position="12"/>
        <end position="38"/>
    </location>
</feature>
<reference evidence="2" key="1">
    <citation type="submission" date="2015-07" db="EMBL/GenBank/DDBJ databases">
        <title>Transcriptome Assembly of Anthurium amnicola.</title>
        <authorList>
            <person name="Suzuki J."/>
        </authorList>
    </citation>
    <scope>NUCLEOTIDE SEQUENCE</scope>
</reference>
<feature type="region of interest" description="Disordered" evidence="1">
    <location>
        <begin position="146"/>
        <end position="173"/>
    </location>
</feature>
<protein>
    <submittedName>
        <fullName evidence="2">Uncharacterized protein</fullName>
    </submittedName>
</protein>
<gene>
    <name evidence="2" type="ORF">g.127615</name>
</gene>
<dbReference type="AlphaFoldDB" id="A0A1D1XWG6"/>
<name>A0A1D1XWG6_9ARAE</name>
<accession>A0A1D1XWG6</accession>
<proteinExistence type="predicted"/>